<protein>
    <submittedName>
        <fullName evidence="2">Uncharacterized protein</fullName>
    </submittedName>
</protein>
<reference evidence="2 3" key="1">
    <citation type="submission" date="2019-05" db="EMBL/GenBank/DDBJ databases">
        <title>Another draft genome of Portunus trituberculatus and its Hox gene families provides insights of decapod evolution.</title>
        <authorList>
            <person name="Jeong J.-H."/>
            <person name="Song I."/>
            <person name="Kim S."/>
            <person name="Choi T."/>
            <person name="Kim D."/>
            <person name="Ryu S."/>
            <person name="Kim W."/>
        </authorList>
    </citation>
    <scope>NUCLEOTIDE SEQUENCE [LARGE SCALE GENOMIC DNA]</scope>
    <source>
        <tissue evidence="2">Muscle</tissue>
    </source>
</reference>
<evidence type="ECO:0000313" key="3">
    <source>
        <dbReference type="Proteomes" id="UP000324222"/>
    </source>
</evidence>
<feature type="region of interest" description="Disordered" evidence="1">
    <location>
        <begin position="17"/>
        <end position="55"/>
    </location>
</feature>
<comment type="caution">
    <text evidence="2">The sequence shown here is derived from an EMBL/GenBank/DDBJ whole genome shotgun (WGS) entry which is preliminary data.</text>
</comment>
<proteinExistence type="predicted"/>
<dbReference type="Proteomes" id="UP000324222">
    <property type="component" value="Unassembled WGS sequence"/>
</dbReference>
<feature type="compositionally biased region" description="Pro residues" evidence="1">
    <location>
        <begin position="45"/>
        <end position="54"/>
    </location>
</feature>
<dbReference type="EMBL" id="VSRR010090039">
    <property type="protein sequence ID" value="MPC92072.1"/>
    <property type="molecule type" value="Genomic_DNA"/>
</dbReference>
<evidence type="ECO:0000256" key="1">
    <source>
        <dbReference type="SAM" id="MobiDB-lite"/>
    </source>
</evidence>
<keyword evidence="3" id="KW-1185">Reference proteome</keyword>
<dbReference type="AlphaFoldDB" id="A0A5B7J7C9"/>
<organism evidence="2 3">
    <name type="scientific">Portunus trituberculatus</name>
    <name type="common">Swimming crab</name>
    <name type="synonym">Neptunus trituberculatus</name>
    <dbReference type="NCBI Taxonomy" id="210409"/>
    <lineage>
        <taxon>Eukaryota</taxon>
        <taxon>Metazoa</taxon>
        <taxon>Ecdysozoa</taxon>
        <taxon>Arthropoda</taxon>
        <taxon>Crustacea</taxon>
        <taxon>Multicrustacea</taxon>
        <taxon>Malacostraca</taxon>
        <taxon>Eumalacostraca</taxon>
        <taxon>Eucarida</taxon>
        <taxon>Decapoda</taxon>
        <taxon>Pleocyemata</taxon>
        <taxon>Brachyura</taxon>
        <taxon>Eubrachyura</taxon>
        <taxon>Portunoidea</taxon>
        <taxon>Portunidae</taxon>
        <taxon>Portuninae</taxon>
        <taxon>Portunus</taxon>
    </lineage>
</organism>
<evidence type="ECO:0000313" key="2">
    <source>
        <dbReference type="EMBL" id="MPC92072.1"/>
    </source>
</evidence>
<sequence>MAFLRLLPEVSGPRCVDSLNRGLRNPSPHTGHETDHPSTATLPSPFIPPSPPATTPYLTPSLRLSWDLTSNYANNRH</sequence>
<name>A0A5B7J7C9_PORTR</name>
<accession>A0A5B7J7C9</accession>
<gene>
    <name evidence="2" type="ORF">E2C01_087144</name>
</gene>